<reference evidence="2 3" key="1">
    <citation type="journal article" date="2015" name="Genome Announc.">
        <title>Complete Genome Sequence of Spiroplasma kunkelii Strain CR2-3x, Causal Agent of Corn Stunt Disease in Zea mays L.</title>
        <authorList>
            <person name="Davis R.E."/>
            <person name="Shao J."/>
            <person name="Dally E.L."/>
            <person name="Zhao Y."/>
            <person name="Gasparich G.E."/>
            <person name="Gaynor B.J."/>
            <person name="Athey J.C."/>
            <person name="Harrison N.A."/>
            <person name="Donofrio N."/>
        </authorList>
    </citation>
    <scope>NUCLEOTIDE SEQUENCE [LARGE SCALE GENOMIC DNA]</scope>
    <source>
        <strain evidence="2 3">CR2-3x</strain>
    </source>
</reference>
<dbReference type="KEGG" id="skn:SKUN_001112"/>
<dbReference type="Proteomes" id="UP000062963">
    <property type="component" value="Chromosome"/>
</dbReference>
<accession>A0A0K2JHT8</accession>
<gene>
    <name evidence="2" type="ORF">SKUN_001112</name>
</gene>
<dbReference type="RefSeq" id="WP_053391131.1">
    <property type="nucleotide sequence ID" value="NZ_CP010899.1"/>
</dbReference>
<feature type="region of interest" description="Disordered" evidence="1">
    <location>
        <begin position="26"/>
        <end position="53"/>
    </location>
</feature>
<evidence type="ECO:0000313" key="3">
    <source>
        <dbReference type="Proteomes" id="UP000062963"/>
    </source>
</evidence>
<proteinExistence type="predicted"/>
<keyword evidence="3" id="KW-1185">Reference proteome</keyword>
<dbReference type="InterPro" id="IPR054816">
    <property type="entry name" value="Lipoprotein_mollicutes-type_CS"/>
</dbReference>
<sequence length="141" mass="16163">MKKWISILGTIGLTATSTTTLIRCEKSEKPNNNKEENKPIIPTPEAQQPPENSNWKLITNKYIPRDTGWYIMIHRASTDGTWLLEKINSSKFFGNVTVDFGFPTGIIYKWELNNQPIHSQLPTINEKTGEITDWKEQKGTE</sequence>
<dbReference type="AlphaFoldDB" id="A0A0K2JHT8"/>
<evidence type="ECO:0000256" key="1">
    <source>
        <dbReference type="SAM" id="MobiDB-lite"/>
    </source>
</evidence>
<dbReference type="EMBL" id="CP010899">
    <property type="protein sequence ID" value="ALA97998.1"/>
    <property type="molecule type" value="Genomic_DNA"/>
</dbReference>
<organism evidence="2 3">
    <name type="scientific">Spiroplasma kunkelii CR2-3x</name>
    <dbReference type="NCBI Taxonomy" id="273035"/>
    <lineage>
        <taxon>Bacteria</taxon>
        <taxon>Bacillati</taxon>
        <taxon>Mycoplasmatota</taxon>
        <taxon>Mollicutes</taxon>
        <taxon>Entomoplasmatales</taxon>
        <taxon>Spiroplasmataceae</taxon>
        <taxon>Spiroplasma</taxon>
    </lineage>
</organism>
<name>A0A0K2JHT8_SPIKU</name>
<dbReference type="PATRIC" id="fig|273035.7.peg.1377"/>
<feature type="compositionally biased region" description="Basic and acidic residues" evidence="1">
    <location>
        <begin position="26"/>
        <end position="38"/>
    </location>
</feature>
<evidence type="ECO:0000313" key="2">
    <source>
        <dbReference type="EMBL" id="ALA97998.1"/>
    </source>
</evidence>
<dbReference type="NCBIfam" id="NF038029">
    <property type="entry name" value="LP_plasma"/>
    <property type="match status" value="1"/>
</dbReference>
<protein>
    <recommendedName>
        <fullName evidence="4">Spiroplasmavirus-related protein</fullName>
    </recommendedName>
</protein>
<evidence type="ECO:0008006" key="4">
    <source>
        <dbReference type="Google" id="ProtNLM"/>
    </source>
</evidence>